<evidence type="ECO:0000256" key="3">
    <source>
        <dbReference type="ARBA" id="ARBA00011984"/>
    </source>
</evidence>
<dbReference type="InterPro" id="IPR005225">
    <property type="entry name" value="Small_GTP-bd"/>
</dbReference>
<dbReference type="GO" id="GO:0005525">
    <property type="term" value="F:GTP binding"/>
    <property type="evidence" value="ECO:0007669"/>
    <property type="project" value="UniProtKB-KW"/>
</dbReference>
<dbReference type="CDD" id="cd04176">
    <property type="entry name" value="Rap2"/>
    <property type="match status" value="1"/>
</dbReference>
<keyword evidence="5" id="KW-0547">Nucleotide-binding</keyword>
<dbReference type="GO" id="GO:0032486">
    <property type="term" value="P:Rap protein signal transduction"/>
    <property type="evidence" value="ECO:0007669"/>
    <property type="project" value="InterPro"/>
</dbReference>
<sequence length="181" mass="20404">MREFKVVVLGSGGVGKSALTVQFVSGCFMEKYDPTIEDFYRKEIEVDNSPCVLEILDTAGTEQFASMRDLYIRNGQGFVIVYSITNHQTFQDIKTMKEQITRVKGTDRVPLLLVGNKVDLEHQREVSMSEGLQLAQAWGCPFVEASARNRMNVNEVFAEIVREMNCNPAKDKGNYCCCTLL</sequence>
<dbReference type="InterPro" id="IPR041840">
    <property type="entry name" value="Rap2"/>
</dbReference>
<dbReference type="SMART" id="SM00174">
    <property type="entry name" value="RHO"/>
    <property type="match status" value="1"/>
</dbReference>
<reference evidence="14" key="1">
    <citation type="submission" date="2023-07" db="EMBL/GenBank/DDBJ databases">
        <title>Chromosome-level genome assembly of Artemia franciscana.</title>
        <authorList>
            <person name="Jo E."/>
        </authorList>
    </citation>
    <scope>NUCLEOTIDE SEQUENCE</scope>
    <source>
        <tissue evidence="14">Whole body</tissue>
    </source>
</reference>
<keyword evidence="9" id="KW-0472">Membrane</keyword>
<dbReference type="GO" id="GO:0003925">
    <property type="term" value="F:G protein activity"/>
    <property type="evidence" value="ECO:0007669"/>
    <property type="project" value="UniProtKB-EC"/>
</dbReference>
<dbReference type="SUPFAM" id="SSF52540">
    <property type="entry name" value="P-loop containing nucleoside triphosphate hydrolases"/>
    <property type="match status" value="1"/>
</dbReference>
<evidence type="ECO:0000313" key="14">
    <source>
        <dbReference type="EMBL" id="KAK2719669.1"/>
    </source>
</evidence>
<dbReference type="PROSITE" id="PS51421">
    <property type="entry name" value="RAS"/>
    <property type="match status" value="1"/>
</dbReference>
<name>A0AA88LB02_ARTSF</name>
<dbReference type="PROSITE" id="PS51419">
    <property type="entry name" value="RAB"/>
    <property type="match status" value="1"/>
</dbReference>
<accession>A0AA88LB02</accession>
<evidence type="ECO:0000256" key="8">
    <source>
        <dbReference type="ARBA" id="ARBA00023134"/>
    </source>
</evidence>
<comment type="subcellular location">
    <subcellularLocation>
        <location evidence="1">Recycling endosome membrane</location>
        <topology evidence="1">Lipid-anchor</topology>
        <orientation evidence="1">Cytoplasmic side</orientation>
    </subcellularLocation>
</comment>
<evidence type="ECO:0000313" key="15">
    <source>
        <dbReference type="Proteomes" id="UP001187531"/>
    </source>
</evidence>
<dbReference type="Proteomes" id="UP001187531">
    <property type="component" value="Unassembled WGS sequence"/>
</dbReference>
<evidence type="ECO:0000256" key="4">
    <source>
        <dbReference type="ARBA" id="ARBA00022481"/>
    </source>
</evidence>
<comment type="catalytic activity">
    <reaction evidence="13">
        <text>GTP + H2O = GDP + phosphate + H(+)</text>
        <dbReference type="Rhea" id="RHEA:19669"/>
        <dbReference type="ChEBI" id="CHEBI:15377"/>
        <dbReference type="ChEBI" id="CHEBI:15378"/>
        <dbReference type="ChEBI" id="CHEBI:37565"/>
        <dbReference type="ChEBI" id="CHEBI:43474"/>
        <dbReference type="ChEBI" id="CHEBI:58189"/>
        <dbReference type="EC" id="3.6.5.2"/>
    </reaction>
</comment>
<dbReference type="InterPro" id="IPR027417">
    <property type="entry name" value="P-loop_NTPase"/>
</dbReference>
<keyword evidence="7" id="KW-0378">Hydrolase</keyword>
<dbReference type="SMART" id="SM00173">
    <property type="entry name" value="RAS"/>
    <property type="match status" value="1"/>
</dbReference>
<protein>
    <recommendedName>
        <fullName evidence="3">small monomeric GTPase</fullName>
        <ecNumber evidence="3">3.6.5.2</ecNumber>
    </recommendedName>
</protein>
<evidence type="ECO:0000256" key="10">
    <source>
        <dbReference type="ARBA" id="ARBA00023139"/>
    </source>
</evidence>
<dbReference type="EC" id="3.6.5.2" evidence="3"/>
<dbReference type="PROSITE" id="PS51420">
    <property type="entry name" value="RHO"/>
    <property type="match status" value="1"/>
</dbReference>
<proteinExistence type="inferred from homology"/>
<evidence type="ECO:0000256" key="1">
    <source>
        <dbReference type="ARBA" id="ARBA00004523"/>
    </source>
</evidence>
<keyword evidence="15" id="KW-1185">Reference proteome</keyword>
<keyword evidence="10" id="KW-0564">Palmitate</keyword>
<dbReference type="SMART" id="SM00175">
    <property type="entry name" value="RAB"/>
    <property type="match status" value="1"/>
</dbReference>
<gene>
    <name evidence="14" type="ORF">QYM36_005226</name>
</gene>
<dbReference type="Pfam" id="PF00071">
    <property type="entry name" value="Ras"/>
    <property type="match status" value="1"/>
</dbReference>
<evidence type="ECO:0000256" key="9">
    <source>
        <dbReference type="ARBA" id="ARBA00023136"/>
    </source>
</evidence>
<evidence type="ECO:0000256" key="2">
    <source>
        <dbReference type="ARBA" id="ARBA00008344"/>
    </source>
</evidence>
<keyword evidence="12" id="KW-0636">Prenylation</keyword>
<keyword evidence="6" id="KW-0967">Endosome</keyword>
<dbReference type="GO" id="GO:0055038">
    <property type="term" value="C:recycling endosome membrane"/>
    <property type="evidence" value="ECO:0007669"/>
    <property type="project" value="UniProtKB-SubCell"/>
</dbReference>
<evidence type="ECO:0000256" key="12">
    <source>
        <dbReference type="ARBA" id="ARBA00023289"/>
    </source>
</evidence>
<dbReference type="NCBIfam" id="TIGR00231">
    <property type="entry name" value="small_GTP"/>
    <property type="match status" value="1"/>
</dbReference>
<dbReference type="Gene3D" id="3.40.50.300">
    <property type="entry name" value="P-loop containing nucleotide triphosphate hydrolases"/>
    <property type="match status" value="1"/>
</dbReference>
<evidence type="ECO:0000256" key="6">
    <source>
        <dbReference type="ARBA" id="ARBA00022753"/>
    </source>
</evidence>
<organism evidence="14 15">
    <name type="scientific">Artemia franciscana</name>
    <name type="common">Brine shrimp</name>
    <name type="synonym">Artemia sanfranciscana</name>
    <dbReference type="NCBI Taxonomy" id="6661"/>
    <lineage>
        <taxon>Eukaryota</taxon>
        <taxon>Metazoa</taxon>
        <taxon>Ecdysozoa</taxon>
        <taxon>Arthropoda</taxon>
        <taxon>Crustacea</taxon>
        <taxon>Branchiopoda</taxon>
        <taxon>Anostraca</taxon>
        <taxon>Artemiidae</taxon>
        <taxon>Artemia</taxon>
    </lineage>
</organism>
<evidence type="ECO:0000256" key="13">
    <source>
        <dbReference type="ARBA" id="ARBA00048098"/>
    </source>
</evidence>
<keyword evidence="8" id="KW-0342">GTP-binding</keyword>
<dbReference type="InterPro" id="IPR001806">
    <property type="entry name" value="Small_GTPase"/>
</dbReference>
<dbReference type="EMBL" id="JAVRJZ010000008">
    <property type="protein sequence ID" value="KAK2719670.1"/>
    <property type="molecule type" value="Genomic_DNA"/>
</dbReference>
<dbReference type="EMBL" id="JAVRJZ010000008">
    <property type="protein sequence ID" value="KAK2719671.1"/>
    <property type="molecule type" value="Genomic_DNA"/>
</dbReference>
<evidence type="ECO:0000256" key="5">
    <source>
        <dbReference type="ARBA" id="ARBA00022741"/>
    </source>
</evidence>
<dbReference type="PANTHER" id="PTHR24070">
    <property type="entry name" value="RAS, DI-RAS, AND RHEB FAMILY MEMBERS OF SMALL GTPASE SUPERFAMILY"/>
    <property type="match status" value="1"/>
</dbReference>
<evidence type="ECO:0000256" key="11">
    <source>
        <dbReference type="ARBA" id="ARBA00023288"/>
    </source>
</evidence>
<keyword evidence="11" id="KW-0449">Lipoprotein</keyword>
<dbReference type="PRINTS" id="PR00449">
    <property type="entry name" value="RASTRNSFRMNG"/>
</dbReference>
<dbReference type="EMBL" id="JAVRJZ010000008">
    <property type="protein sequence ID" value="KAK2719669.1"/>
    <property type="molecule type" value="Genomic_DNA"/>
</dbReference>
<dbReference type="InterPro" id="IPR020849">
    <property type="entry name" value="Small_GTPase_Ras-type"/>
</dbReference>
<dbReference type="PROSITE" id="PS51257">
    <property type="entry name" value="PROKAR_LIPOPROTEIN"/>
    <property type="match status" value="1"/>
</dbReference>
<keyword evidence="4" id="KW-0488">Methylation</keyword>
<comment type="similarity">
    <text evidence="2">Belongs to the small GTPase superfamily. Ras family.</text>
</comment>
<dbReference type="EMBL" id="JAVRJZ010000008">
    <property type="protein sequence ID" value="KAK2719668.1"/>
    <property type="molecule type" value="Genomic_DNA"/>
</dbReference>
<evidence type="ECO:0000256" key="7">
    <source>
        <dbReference type="ARBA" id="ARBA00022801"/>
    </source>
</evidence>
<dbReference type="FunFam" id="3.40.50.300:FF:000189">
    <property type="entry name" value="Member of ras oncogene family"/>
    <property type="match status" value="1"/>
</dbReference>
<dbReference type="AlphaFoldDB" id="A0AA88LB02"/>
<comment type="caution">
    <text evidence="14">The sequence shown here is derived from an EMBL/GenBank/DDBJ whole genome shotgun (WGS) entry which is preliminary data.</text>
</comment>